<dbReference type="EMBL" id="FNBK01000004">
    <property type="protein sequence ID" value="SDF14648.1"/>
    <property type="molecule type" value="Genomic_DNA"/>
</dbReference>
<evidence type="ECO:0000313" key="3">
    <source>
        <dbReference type="Proteomes" id="UP000199076"/>
    </source>
</evidence>
<evidence type="ECO:0000313" key="2">
    <source>
        <dbReference type="EMBL" id="SDF14648.1"/>
    </source>
</evidence>
<gene>
    <name evidence="2" type="ORF">SAMN05216218_10435</name>
</gene>
<dbReference type="Proteomes" id="UP000199076">
    <property type="component" value="Unassembled WGS sequence"/>
</dbReference>
<keyword evidence="1" id="KW-0175">Coiled coil</keyword>
<protein>
    <submittedName>
        <fullName evidence="2">Uncharacterized protein</fullName>
    </submittedName>
</protein>
<keyword evidence="3" id="KW-1185">Reference proteome</keyword>
<dbReference type="AlphaFoldDB" id="A0A1G7IPZ6"/>
<proteinExistence type="predicted"/>
<reference evidence="3" key="1">
    <citation type="submission" date="2016-10" db="EMBL/GenBank/DDBJ databases">
        <authorList>
            <person name="Varghese N."/>
            <person name="Submissions S."/>
        </authorList>
    </citation>
    <scope>NUCLEOTIDE SEQUENCE [LARGE SCALE GENOMIC DNA]</scope>
    <source>
        <strain evidence="3">IBRC-M 10760</strain>
    </source>
</reference>
<organism evidence="2 3">
    <name type="scientific">Halorientalis regularis</name>
    <dbReference type="NCBI Taxonomy" id="660518"/>
    <lineage>
        <taxon>Archaea</taxon>
        <taxon>Methanobacteriati</taxon>
        <taxon>Methanobacteriota</taxon>
        <taxon>Stenosarchaea group</taxon>
        <taxon>Halobacteria</taxon>
        <taxon>Halobacteriales</taxon>
        <taxon>Haloarculaceae</taxon>
        <taxon>Halorientalis</taxon>
    </lineage>
</organism>
<feature type="coiled-coil region" evidence="1">
    <location>
        <begin position="20"/>
        <end position="51"/>
    </location>
</feature>
<name>A0A1G7IPZ6_9EURY</name>
<accession>A0A1G7IPZ6</accession>
<sequence>MSDQTDDALQHVRETFATAAEEAEQLSESAKQDVEDAIDDLEARIEDLRNSN</sequence>
<evidence type="ECO:0000256" key="1">
    <source>
        <dbReference type="SAM" id="Coils"/>
    </source>
</evidence>
<dbReference type="RefSeq" id="WP_175452793.1">
    <property type="nucleotide sequence ID" value="NZ_FNBK01000004.1"/>
</dbReference>